<accession>A0A5B9G545</accession>
<sequence length="89" mass="10264">METIKFVKKIYPNSWRWGKGRVGVDQAVVVELGQQRRRLRRTITCCPAPSKVEMLAGLLLLDVIETESFEDIETESFNLKIKLHSIPHI</sequence>
<protein>
    <submittedName>
        <fullName evidence="1">Uncharacterized protein</fullName>
    </submittedName>
</protein>
<dbReference type="EMBL" id="MK451890">
    <property type="protein sequence ID" value="QEE59973.1"/>
    <property type="molecule type" value="mRNA"/>
</dbReference>
<name>A0A5B9G545_BETPL</name>
<dbReference type="AlphaFoldDB" id="A0A5B9G545"/>
<organism evidence="1">
    <name type="scientific">Betula platyphylla</name>
    <name type="common">Asian white birch</name>
    <dbReference type="NCBI Taxonomy" id="78630"/>
    <lineage>
        <taxon>Eukaryota</taxon>
        <taxon>Viridiplantae</taxon>
        <taxon>Streptophyta</taxon>
        <taxon>Embryophyta</taxon>
        <taxon>Tracheophyta</taxon>
        <taxon>Spermatophyta</taxon>
        <taxon>Magnoliopsida</taxon>
        <taxon>eudicotyledons</taxon>
        <taxon>Gunneridae</taxon>
        <taxon>Pentapetalae</taxon>
        <taxon>rosids</taxon>
        <taxon>fabids</taxon>
        <taxon>Fagales</taxon>
        <taxon>Betulaceae</taxon>
        <taxon>Betula</taxon>
    </lineage>
</organism>
<reference evidence="1" key="1">
    <citation type="submission" date="2019-01" db="EMBL/GenBank/DDBJ databases">
        <authorList>
            <person name="Zhao H."/>
        </authorList>
    </citation>
    <scope>NUCLEOTIDE SEQUENCE</scope>
</reference>
<evidence type="ECO:0000313" key="1">
    <source>
        <dbReference type="EMBL" id="QEE59973.1"/>
    </source>
</evidence>
<proteinExistence type="evidence at transcript level"/>